<dbReference type="Gramene" id="CDY10729">
    <property type="protein sequence ID" value="CDY10729"/>
    <property type="gene ID" value="GSBRNA2T00048537001"/>
</dbReference>
<accession>A0A078FCS7</accession>
<feature type="signal peptide" evidence="1">
    <location>
        <begin position="1"/>
        <end position="23"/>
    </location>
</feature>
<sequence length="213" mass="23494">MALNASWLPFSLIGWLFLNATLDIHFYFDNDCVASINYLKKCLSLTATAYQTAICSYDGACGFKEGSSSAPTKYNGVKKIESIPLSKLNSHVLTASPEAVEFICTAVVNGIETGNRWCYILCLKYYRKLKLGFSALTCHAYQDDNAVGFVSEMTRLTNVNVIHSNARAVSVSQLMHEGDQDIQELALPQSLPSQPLPIQLLIKTSELHSVPHL</sequence>
<dbReference type="EMBL" id="LK032006">
    <property type="protein sequence ID" value="CDY10729.1"/>
    <property type="molecule type" value="Genomic_DNA"/>
</dbReference>
<evidence type="ECO:0000313" key="3">
    <source>
        <dbReference type="EMBL" id="CDY10729.1"/>
    </source>
</evidence>
<dbReference type="Proteomes" id="UP000028999">
    <property type="component" value="Unassembled WGS sequence"/>
</dbReference>
<proteinExistence type="predicted"/>
<evidence type="ECO:0000313" key="4">
    <source>
        <dbReference type="Proteomes" id="UP000028999"/>
    </source>
</evidence>
<dbReference type="PaxDb" id="3708-A0A078FCS7"/>
<name>A0A078FCS7_BRANA</name>
<evidence type="ECO:0000256" key="1">
    <source>
        <dbReference type="SAM" id="SignalP"/>
    </source>
</evidence>
<reference evidence="2" key="3">
    <citation type="submission" date="2021-01" db="EMBL/GenBank/DDBJ databases">
        <authorList>
            <consortium name="Genoscope - CEA"/>
            <person name="William W."/>
        </authorList>
    </citation>
    <scope>NUCLEOTIDE SEQUENCE</scope>
</reference>
<evidence type="ECO:0000313" key="2">
    <source>
        <dbReference type="EMBL" id="CAF2096593.1"/>
    </source>
</evidence>
<reference evidence="3 4" key="1">
    <citation type="journal article" date="2014" name="Science">
        <title>Plant genetics. Early allopolyploid evolution in the post-Neolithic Brassica napus oilseed genome.</title>
        <authorList>
            <person name="Chalhoub B."/>
            <person name="Denoeud F."/>
            <person name="Liu S."/>
            <person name="Parkin I.A."/>
            <person name="Tang H."/>
            <person name="Wang X."/>
            <person name="Chiquet J."/>
            <person name="Belcram H."/>
            <person name="Tong C."/>
            <person name="Samans B."/>
            <person name="Correa M."/>
            <person name="Da Silva C."/>
            <person name="Just J."/>
            <person name="Falentin C."/>
            <person name="Koh C.S."/>
            <person name="Le Clainche I."/>
            <person name="Bernard M."/>
            <person name="Bento P."/>
            <person name="Noel B."/>
            <person name="Labadie K."/>
            <person name="Alberti A."/>
            <person name="Charles M."/>
            <person name="Arnaud D."/>
            <person name="Guo H."/>
            <person name="Daviaud C."/>
            <person name="Alamery S."/>
            <person name="Jabbari K."/>
            <person name="Zhao M."/>
            <person name="Edger P.P."/>
            <person name="Chelaifa H."/>
            <person name="Tack D."/>
            <person name="Lassalle G."/>
            <person name="Mestiri I."/>
            <person name="Schnel N."/>
            <person name="Le Paslier M.C."/>
            <person name="Fan G."/>
            <person name="Renault V."/>
            <person name="Bayer P.E."/>
            <person name="Golicz A.A."/>
            <person name="Manoli S."/>
            <person name="Lee T.H."/>
            <person name="Thi V.H."/>
            <person name="Chalabi S."/>
            <person name="Hu Q."/>
            <person name="Fan C."/>
            <person name="Tollenaere R."/>
            <person name="Lu Y."/>
            <person name="Battail C."/>
            <person name="Shen J."/>
            <person name="Sidebottom C.H."/>
            <person name="Wang X."/>
            <person name="Canaguier A."/>
            <person name="Chauveau A."/>
            <person name="Berard A."/>
            <person name="Deniot G."/>
            <person name="Guan M."/>
            <person name="Liu Z."/>
            <person name="Sun F."/>
            <person name="Lim Y.P."/>
            <person name="Lyons E."/>
            <person name="Town C.D."/>
            <person name="Bancroft I."/>
            <person name="Wang X."/>
            <person name="Meng J."/>
            <person name="Ma J."/>
            <person name="Pires J.C."/>
            <person name="King G.J."/>
            <person name="Brunel D."/>
            <person name="Delourme R."/>
            <person name="Renard M."/>
            <person name="Aury J.M."/>
            <person name="Adams K.L."/>
            <person name="Batley J."/>
            <person name="Snowdon R.J."/>
            <person name="Tost J."/>
            <person name="Edwards D."/>
            <person name="Zhou Y."/>
            <person name="Hua W."/>
            <person name="Sharpe A.G."/>
            <person name="Paterson A.H."/>
            <person name="Guan C."/>
            <person name="Wincker P."/>
        </authorList>
    </citation>
    <scope>NUCLEOTIDE SEQUENCE [LARGE SCALE GENOMIC DNA]</scope>
    <source>
        <strain evidence="4">cv. Darmor-bzh</strain>
    </source>
</reference>
<dbReference type="OMA" id="GDQDIQE"/>
<reference evidence="3" key="2">
    <citation type="submission" date="2014-06" db="EMBL/GenBank/DDBJ databases">
        <authorList>
            <person name="Genoscope - CEA"/>
        </authorList>
    </citation>
    <scope>NUCLEOTIDE SEQUENCE</scope>
</reference>
<keyword evidence="4" id="KW-1185">Reference proteome</keyword>
<feature type="chain" id="PRO_5040665617" evidence="1">
    <location>
        <begin position="24"/>
        <end position="213"/>
    </location>
</feature>
<gene>
    <name evidence="3" type="primary">BnaA05g12070D</name>
    <name evidence="2" type="ORF">DARMORV10_A05P15100.1</name>
    <name evidence="3" type="ORF">GSBRNA2T00048537001</name>
</gene>
<organism evidence="3 4">
    <name type="scientific">Brassica napus</name>
    <name type="common">Rape</name>
    <dbReference type="NCBI Taxonomy" id="3708"/>
    <lineage>
        <taxon>Eukaryota</taxon>
        <taxon>Viridiplantae</taxon>
        <taxon>Streptophyta</taxon>
        <taxon>Embryophyta</taxon>
        <taxon>Tracheophyta</taxon>
        <taxon>Spermatophyta</taxon>
        <taxon>Magnoliopsida</taxon>
        <taxon>eudicotyledons</taxon>
        <taxon>Gunneridae</taxon>
        <taxon>Pentapetalae</taxon>
        <taxon>rosids</taxon>
        <taxon>malvids</taxon>
        <taxon>Brassicales</taxon>
        <taxon>Brassicaceae</taxon>
        <taxon>Brassiceae</taxon>
        <taxon>Brassica</taxon>
    </lineage>
</organism>
<keyword evidence="1" id="KW-0732">Signal</keyword>
<dbReference type="EMBL" id="HG994359">
    <property type="protein sequence ID" value="CAF2096593.1"/>
    <property type="molecule type" value="Genomic_DNA"/>
</dbReference>
<protein>
    <submittedName>
        <fullName evidence="2">(rape) hypothetical protein</fullName>
    </submittedName>
    <submittedName>
        <fullName evidence="3">BnaA05g12070D protein</fullName>
    </submittedName>
</protein>
<dbReference type="AlphaFoldDB" id="A0A078FCS7"/>
<dbReference type="Proteomes" id="UP001295469">
    <property type="component" value="Chromosome A05"/>
</dbReference>